<sequence length="182" mass="21354">MDAEQLTSIYESYHKRVYNYISFRINNHYHTEELVSVVFEKIITYYDTYRHGSSPLEAWIITIARNVVMDYFRNIKRGHDSFTPLDAAMKFIFPGQQPDEICVLQEENKQLLKALNSLSPKERNIVAMKYAGGLKNREIAQIMDITESNTGVVIHRALRKMRKYLQEEELSHGFRENVIDGF</sequence>
<dbReference type="NCBIfam" id="TIGR02937">
    <property type="entry name" value="sigma70-ECF"/>
    <property type="match status" value="1"/>
</dbReference>
<dbReference type="InterPro" id="IPR007627">
    <property type="entry name" value="RNA_pol_sigma70_r2"/>
</dbReference>
<accession>A0A1M7U5W5</accession>
<dbReference type="Proteomes" id="UP000184010">
    <property type="component" value="Unassembled WGS sequence"/>
</dbReference>
<keyword evidence="2" id="KW-0805">Transcription regulation</keyword>
<dbReference type="SUPFAM" id="SSF88946">
    <property type="entry name" value="Sigma2 domain of RNA polymerase sigma factors"/>
    <property type="match status" value="1"/>
</dbReference>
<dbReference type="InterPro" id="IPR039425">
    <property type="entry name" value="RNA_pol_sigma-70-like"/>
</dbReference>
<dbReference type="PANTHER" id="PTHR43133">
    <property type="entry name" value="RNA POLYMERASE ECF-TYPE SIGMA FACTO"/>
    <property type="match status" value="1"/>
</dbReference>
<evidence type="ECO:0000259" key="6">
    <source>
        <dbReference type="Pfam" id="PF08281"/>
    </source>
</evidence>
<evidence type="ECO:0000256" key="3">
    <source>
        <dbReference type="ARBA" id="ARBA00023082"/>
    </source>
</evidence>
<dbReference type="CDD" id="cd06171">
    <property type="entry name" value="Sigma70_r4"/>
    <property type="match status" value="1"/>
</dbReference>
<gene>
    <name evidence="7" type="ORF">SAMN02745215_03029</name>
</gene>
<feature type="domain" description="RNA polymerase sigma-70 region 2" evidence="5">
    <location>
        <begin position="9"/>
        <end position="77"/>
    </location>
</feature>
<evidence type="ECO:0000256" key="2">
    <source>
        <dbReference type="ARBA" id="ARBA00023015"/>
    </source>
</evidence>
<dbReference type="InterPro" id="IPR013325">
    <property type="entry name" value="RNA_pol_sigma_r2"/>
</dbReference>
<dbReference type="InterPro" id="IPR013324">
    <property type="entry name" value="RNA_pol_sigma_r3/r4-like"/>
</dbReference>
<feature type="domain" description="RNA polymerase sigma factor 70 region 4 type 2" evidence="6">
    <location>
        <begin position="110"/>
        <end position="161"/>
    </location>
</feature>
<name>A0A1M7U5W5_9FIRM</name>
<protein>
    <submittedName>
        <fullName evidence="7">RNA polymerase sigma-70 factor, ECF subfamily</fullName>
    </submittedName>
</protein>
<evidence type="ECO:0000259" key="5">
    <source>
        <dbReference type="Pfam" id="PF04542"/>
    </source>
</evidence>
<proteinExistence type="inferred from homology"/>
<dbReference type="Gene3D" id="1.10.10.10">
    <property type="entry name" value="Winged helix-like DNA-binding domain superfamily/Winged helix DNA-binding domain"/>
    <property type="match status" value="1"/>
</dbReference>
<dbReference type="STRING" id="1121395.SAMN02745215_03029"/>
<dbReference type="PANTHER" id="PTHR43133:SF57">
    <property type="entry name" value="RNA POLYMERASE SIGMA-70 FACTOR"/>
    <property type="match status" value="1"/>
</dbReference>
<dbReference type="InterPro" id="IPR014284">
    <property type="entry name" value="RNA_pol_sigma-70_dom"/>
</dbReference>
<dbReference type="Gene3D" id="1.10.1740.10">
    <property type="match status" value="1"/>
</dbReference>
<organism evidence="7 8">
    <name type="scientific">Desulfitobacterium chlororespirans DSM 11544</name>
    <dbReference type="NCBI Taxonomy" id="1121395"/>
    <lineage>
        <taxon>Bacteria</taxon>
        <taxon>Bacillati</taxon>
        <taxon>Bacillota</taxon>
        <taxon>Clostridia</taxon>
        <taxon>Eubacteriales</taxon>
        <taxon>Desulfitobacteriaceae</taxon>
        <taxon>Desulfitobacterium</taxon>
    </lineage>
</organism>
<evidence type="ECO:0000256" key="1">
    <source>
        <dbReference type="ARBA" id="ARBA00010641"/>
    </source>
</evidence>
<comment type="similarity">
    <text evidence="1">Belongs to the sigma-70 factor family. ECF subfamily.</text>
</comment>
<dbReference type="SUPFAM" id="SSF88659">
    <property type="entry name" value="Sigma3 and sigma4 domains of RNA polymerase sigma factors"/>
    <property type="match status" value="1"/>
</dbReference>
<keyword evidence="3" id="KW-0731">Sigma factor</keyword>
<reference evidence="8" key="1">
    <citation type="submission" date="2016-12" db="EMBL/GenBank/DDBJ databases">
        <authorList>
            <person name="Varghese N."/>
            <person name="Submissions S."/>
        </authorList>
    </citation>
    <scope>NUCLEOTIDE SEQUENCE [LARGE SCALE GENOMIC DNA]</scope>
    <source>
        <strain evidence="8">DSM 11544</strain>
    </source>
</reference>
<dbReference type="Pfam" id="PF04542">
    <property type="entry name" value="Sigma70_r2"/>
    <property type="match status" value="1"/>
</dbReference>
<dbReference type="GO" id="GO:0006352">
    <property type="term" value="P:DNA-templated transcription initiation"/>
    <property type="evidence" value="ECO:0007669"/>
    <property type="project" value="InterPro"/>
</dbReference>
<dbReference type="EMBL" id="FRDN01000009">
    <property type="protein sequence ID" value="SHN78295.1"/>
    <property type="molecule type" value="Genomic_DNA"/>
</dbReference>
<dbReference type="Pfam" id="PF08281">
    <property type="entry name" value="Sigma70_r4_2"/>
    <property type="match status" value="1"/>
</dbReference>
<dbReference type="InterPro" id="IPR013249">
    <property type="entry name" value="RNA_pol_sigma70_r4_t2"/>
</dbReference>
<keyword evidence="8" id="KW-1185">Reference proteome</keyword>
<evidence type="ECO:0000256" key="4">
    <source>
        <dbReference type="ARBA" id="ARBA00023163"/>
    </source>
</evidence>
<evidence type="ECO:0000313" key="7">
    <source>
        <dbReference type="EMBL" id="SHN78295.1"/>
    </source>
</evidence>
<keyword evidence="4" id="KW-0804">Transcription</keyword>
<dbReference type="InterPro" id="IPR036388">
    <property type="entry name" value="WH-like_DNA-bd_sf"/>
</dbReference>
<dbReference type="AlphaFoldDB" id="A0A1M7U5W5"/>
<dbReference type="GO" id="GO:0016987">
    <property type="term" value="F:sigma factor activity"/>
    <property type="evidence" value="ECO:0007669"/>
    <property type="project" value="UniProtKB-KW"/>
</dbReference>
<dbReference type="GO" id="GO:0003677">
    <property type="term" value="F:DNA binding"/>
    <property type="evidence" value="ECO:0007669"/>
    <property type="project" value="InterPro"/>
</dbReference>
<evidence type="ECO:0000313" key="8">
    <source>
        <dbReference type="Proteomes" id="UP000184010"/>
    </source>
</evidence>